<dbReference type="GO" id="GO:0004842">
    <property type="term" value="F:ubiquitin-protein transferase activity"/>
    <property type="evidence" value="ECO:0007669"/>
    <property type="project" value="InterPro"/>
</dbReference>
<dbReference type="GO" id="GO:0008270">
    <property type="term" value="F:zinc ion binding"/>
    <property type="evidence" value="ECO:0007669"/>
    <property type="project" value="UniProtKB-KW"/>
</dbReference>
<dbReference type="Gene3D" id="3.30.40.10">
    <property type="entry name" value="Zinc/RING finger domain, C3HC4 (zinc finger)"/>
    <property type="match status" value="1"/>
</dbReference>
<gene>
    <name evidence="12" type="ORF">OAUR00152_LOCUS35448</name>
</gene>
<evidence type="ECO:0000256" key="1">
    <source>
        <dbReference type="ARBA" id="ARBA00022679"/>
    </source>
</evidence>
<dbReference type="PROSITE" id="PS51873">
    <property type="entry name" value="TRIAD"/>
    <property type="match status" value="1"/>
</dbReference>
<dbReference type="InterPro" id="IPR044066">
    <property type="entry name" value="TRIAD_supradom"/>
</dbReference>
<dbReference type="Pfam" id="PF22191">
    <property type="entry name" value="IBR_1"/>
    <property type="match status" value="1"/>
</dbReference>
<dbReference type="InterPro" id="IPR018957">
    <property type="entry name" value="Znf_C3HC4_RING-type"/>
</dbReference>
<dbReference type="AlphaFoldDB" id="A0A7S4JXE1"/>
<keyword evidence="9" id="KW-1133">Transmembrane helix</keyword>
<evidence type="ECO:0008006" key="13">
    <source>
        <dbReference type="Google" id="ProtNLM"/>
    </source>
</evidence>
<evidence type="ECO:0000256" key="6">
    <source>
        <dbReference type="ARBA" id="ARBA00022833"/>
    </source>
</evidence>
<dbReference type="PROSITE" id="PS00518">
    <property type="entry name" value="ZF_RING_1"/>
    <property type="match status" value="1"/>
</dbReference>
<keyword evidence="5" id="KW-0833">Ubl conjugation pathway</keyword>
<dbReference type="PANTHER" id="PTHR11685">
    <property type="entry name" value="RBR FAMILY RING FINGER AND IBR DOMAIN-CONTAINING"/>
    <property type="match status" value="1"/>
</dbReference>
<dbReference type="Pfam" id="PF00097">
    <property type="entry name" value="zf-C3HC4"/>
    <property type="match status" value="1"/>
</dbReference>
<accession>A0A7S4JXE1</accession>
<evidence type="ECO:0000256" key="8">
    <source>
        <dbReference type="SAM" id="MobiDB-lite"/>
    </source>
</evidence>
<keyword evidence="2" id="KW-0479">Metal-binding</keyword>
<dbReference type="Gene3D" id="1.20.120.1750">
    <property type="match status" value="1"/>
</dbReference>
<dbReference type="InterPro" id="IPR013083">
    <property type="entry name" value="Znf_RING/FYVE/PHD"/>
</dbReference>
<dbReference type="SUPFAM" id="SSF57850">
    <property type="entry name" value="RING/U-box"/>
    <property type="match status" value="2"/>
</dbReference>
<protein>
    <recommendedName>
        <fullName evidence="13">RING-type domain-containing protein</fullName>
    </recommendedName>
</protein>
<dbReference type="PROSITE" id="PS50089">
    <property type="entry name" value="ZF_RING_2"/>
    <property type="match status" value="1"/>
</dbReference>
<organism evidence="12">
    <name type="scientific">Odontella aurita</name>
    <dbReference type="NCBI Taxonomy" id="265563"/>
    <lineage>
        <taxon>Eukaryota</taxon>
        <taxon>Sar</taxon>
        <taxon>Stramenopiles</taxon>
        <taxon>Ochrophyta</taxon>
        <taxon>Bacillariophyta</taxon>
        <taxon>Mediophyceae</taxon>
        <taxon>Biddulphiophycidae</taxon>
        <taxon>Eupodiscales</taxon>
        <taxon>Odontellaceae</taxon>
        <taxon>Odontella</taxon>
    </lineage>
</organism>
<reference evidence="12" key="1">
    <citation type="submission" date="2021-01" db="EMBL/GenBank/DDBJ databases">
        <authorList>
            <person name="Corre E."/>
            <person name="Pelletier E."/>
            <person name="Niang G."/>
            <person name="Scheremetjew M."/>
            <person name="Finn R."/>
            <person name="Kale V."/>
            <person name="Holt S."/>
            <person name="Cochrane G."/>
            <person name="Meng A."/>
            <person name="Brown T."/>
            <person name="Cohen L."/>
        </authorList>
    </citation>
    <scope>NUCLEOTIDE SEQUENCE</scope>
    <source>
        <strain evidence="12">Isolate 1302-5</strain>
    </source>
</reference>
<sequence length="490" mass="54284">MVKSRGSRNNNQVIAATAGKDNWKTWAGRSHGTDEYEWGDYFRGAQRKFCRKFLWKPPGPGTPCPICLDEPSSADQWHITSSCGHAVCTDCLKGYAASQVRDPEHSGPLKCPTCPLPLREKDAIVALDGDEELIRLWDAKLRDEVLRAIPSYRHCPHCEGKERRKGALGGGGFVTPECLEPINEERERNAQCLLDLIPVSNRLLVVAYLAYFLVYTQNHSSSFFVDLLNILAPLAAIRRGWLLCNMTIARAARRDFFKSIVVDCPCCDEAFVLNAEAELATANNHVHDEATEKWIGNNCRPCPSCSAPISKAGGCNHIQCGKCKAHFCWACMRLRTNCAAYNCNNGAPYGNATGADNALAEEVEGMTIIDRIVQTENQATQLDRNDILFVIGLLSTILGRDYRFVQEVAKVLVVSTAFLLSAPMIMGFILALVIARMVQDFLRQFRQTNHSSGSHQRHAQATGHNGHQGTQERTEEALVAAVIARSLEEH</sequence>
<evidence type="ECO:0000259" key="11">
    <source>
        <dbReference type="PROSITE" id="PS51873"/>
    </source>
</evidence>
<evidence type="ECO:0000313" key="12">
    <source>
        <dbReference type="EMBL" id="CAE2277014.1"/>
    </source>
</evidence>
<evidence type="ECO:0000256" key="7">
    <source>
        <dbReference type="PROSITE-ProRule" id="PRU00175"/>
    </source>
</evidence>
<keyword evidence="9" id="KW-0472">Membrane</keyword>
<dbReference type="InterPro" id="IPR031127">
    <property type="entry name" value="E3_UB_ligase_RBR"/>
</dbReference>
<feature type="domain" description="RING-type" evidence="10">
    <location>
        <begin position="64"/>
        <end position="114"/>
    </location>
</feature>
<evidence type="ECO:0000256" key="3">
    <source>
        <dbReference type="ARBA" id="ARBA00022737"/>
    </source>
</evidence>
<dbReference type="InterPro" id="IPR017907">
    <property type="entry name" value="Znf_RING_CS"/>
</dbReference>
<name>A0A7S4JXE1_9STRA</name>
<keyword evidence="1" id="KW-0808">Transferase</keyword>
<feature type="transmembrane region" description="Helical" evidence="9">
    <location>
        <begin position="411"/>
        <end position="435"/>
    </location>
</feature>
<keyword evidence="6" id="KW-0862">Zinc</keyword>
<dbReference type="SMART" id="SM00184">
    <property type="entry name" value="RING"/>
    <property type="match status" value="1"/>
</dbReference>
<dbReference type="EMBL" id="HBKQ01051379">
    <property type="protein sequence ID" value="CAE2277014.1"/>
    <property type="molecule type" value="Transcribed_RNA"/>
</dbReference>
<evidence type="ECO:0000256" key="5">
    <source>
        <dbReference type="ARBA" id="ARBA00022786"/>
    </source>
</evidence>
<keyword evidence="4 7" id="KW-0863">Zinc-finger</keyword>
<dbReference type="InterPro" id="IPR001841">
    <property type="entry name" value="Znf_RING"/>
</dbReference>
<evidence type="ECO:0000259" key="10">
    <source>
        <dbReference type="PROSITE" id="PS50089"/>
    </source>
</evidence>
<evidence type="ECO:0000256" key="4">
    <source>
        <dbReference type="ARBA" id="ARBA00022771"/>
    </source>
</evidence>
<evidence type="ECO:0000256" key="9">
    <source>
        <dbReference type="SAM" id="Phobius"/>
    </source>
</evidence>
<keyword evidence="3" id="KW-0677">Repeat</keyword>
<proteinExistence type="predicted"/>
<feature type="domain" description="RING-type" evidence="11">
    <location>
        <begin position="60"/>
        <end position="347"/>
    </location>
</feature>
<dbReference type="GO" id="GO:0016567">
    <property type="term" value="P:protein ubiquitination"/>
    <property type="evidence" value="ECO:0007669"/>
    <property type="project" value="InterPro"/>
</dbReference>
<feature type="region of interest" description="Disordered" evidence="8">
    <location>
        <begin position="449"/>
        <end position="471"/>
    </location>
</feature>
<keyword evidence="9" id="KW-0812">Transmembrane</keyword>
<evidence type="ECO:0000256" key="2">
    <source>
        <dbReference type="ARBA" id="ARBA00022723"/>
    </source>
</evidence>